<dbReference type="PROSITE" id="PS00374">
    <property type="entry name" value="MGMT"/>
    <property type="match status" value="1"/>
</dbReference>
<dbReference type="PANTHER" id="PTHR10815">
    <property type="entry name" value="METHYLATED-DNA--PROTEIN-CYSTEINE METHYLTRANSFERASE"/>
    <property type="match status" value="1"/>
</dbReference>
<sequence>MMQDTDRLWQAVQTRDAGRDGDFVYAVRTTGIFCRPSCPSRPKRRENVAFFPTAQEAAAHGFRPCLRCRPEAPPHDAAHAVVAAACARLDTAEAEPDLAALAAQAGYSRWHFLRLFRSHVGLTPKQYAMARRKERLRATLPKADSVTQAIYAAGFGASSRAYADTGALGMAPATLRKGAAGEVIRYAQTQASLGPVTVAASERGVCLIEFGTLDEILPRMAARFPKAVLEPAGPDLAALIDRVAALVERPGGDAQGLSLDIRGTVFQERVWSAMASIPAGETLSYAELAERIGAPGSARAVARACAGNCLAVAIPCHRVVRGDGALSGYRWGVERKRALIERERAEAAAAVRRGPADAYRPAPSAGGATGDAPSRPGRSG</sequence>
<protein>
    <recommendedName>
        <fullName evidence="3">methylated-DNA--[protein]-cysteine S-methyltransferase</fullName>
        <ecNumber evidence="3">2.1.1.63</ecNumber>
    </recommendedName>
</protein>
<keyword evidence="5 19" id="KW-0808">Transferase</keyword>
<evidence type="ECO:0000256" key="4">
    <source>
        <dbReference type="ARBA" id="ARBA00022603"/>
    </source>
</evidence>
<evidence type="ECO:0000256" key="6">
    <source>
        <dbReference type="ARBA" id="ARBA00022723"/>
    </source>
</evidence>
<dbReference type="PIRSF" id="PIRSF000409">
    <property type="entry name" value="Ada"/>
    <property type="match status" value="1"/>
</dbReference>
<keyword evidence="11" id="KW-0010">Activator</keyword>
<evidence type="ECO:0000256" key="17">
    <source>
        <dbReference type="SAM" id="MobiDB-lite"/>
    </source>
</evidence>
<feature type="binding site" evidence="16">
    <location>
        <position position="34"/>
    </location>
    <ligand>
        <name>Zn(2+)</name>
        <dbReference type="ChEBI" id="CHEBI:29105"/>
    </ligand>
</feature>
<organism evidence="19">
    <name type="scientific">Aureimonas frigidaquae</name>
    <dbReference type="NCBI Taxonomy" id="424757"/>
    <lineage>
        <taxon>Bacteria</taxon>
        <taxon>Pseudomonadati</taxon>
        <taxon>Pseudomonadota</taxon>
        <taxon>Alphaproteobacteria</taxon>
        <taxon>Hyphomicrobiales</taxon>
        <taxon>Aurantimonadaceae</taxon>
        <taxon>Aureimonas</taxon>
    </lineage>
</organism>
<comment type="similarity">
    <text evidence="2">Belongs to the MGMT family.</text>
</comment>
<keyword evidence="6 16" id="KW-0479">Metal-binding</keyword>
<dbReference type="EMBL" id="LC066375">
    <property type="protein sequence ID" value="BAT27278.1"/>
    <property type="molecule type" value="Genomic_DNA"/>
</dbReference>
<evidence type="ECO:0000256" key="5">
    <source>
        <dbReference type="ARBA" id="ARBA00022679"/>
    </source>
</evidence>
<dbReference type="CDD" id="cd06445">
    <property type="entry name" value="ATase"/>
    <property type="match status" value="1"/>
</dbReference>
<evidence type="ECO:0000259" key="18">
    <source>
        <dbReference type="PROSITE" id="PS01124"/>
    </source>
</evidence>
<dbReference type="InterPro" id="IPR036217">
    <property type="entry name" value="MethylDNA_cys_MeTrfase_DNAb"/>
</dbReference>
<dbReference type="Pfam" id="PF12833">
    <property type="entry name" value="HTH_18"/>
    <property type="match status" value="1"/>
</dbReference>
<comment type="catalytic activity">
    <reaction evidence="14">
        <text>a 6-O-methyl-2'-deoxyguanosine in DNA + L-cysteinyl-[protein] = S-methyl-L-cysteinyl-[protein] + a 2'-deoxyguanosine in DNA</text>
        <dbReference type="Rhea" id="RHEA:24000"/>
        <dbReference type="Rhea" id="RHEA-COMP:10131"/>
        <dbReference type="Rhea" id="RHEA-COMP:10132"/>
        <dbReference type="Rhea" id="RHEA-COMP:11367"/>
        <dbReference type="Rhea" id="RHEA-COMP:11368"/>
        <dbReference type="ChEBI" id="CHEBI:29950"/>
        <dbReference type="ChEBI" id="CHEBI:82612"/>
        <dbReference type="ChEBI" id="CHEBI:85445"/>
        <dbReference type="ChEBI" id="CHEBI:85448"/>
        <dbReference type="EC" id="2.1.1.63"/>
    </reaction>
</comment>
<dbReference type="InterPro" id="IPR036388">
    <property type="entry name" value="WH-like_DNA-bd_sf"/>
</dbReference>
<keyword evidence="4 19" id="KW-0489">Methyltransferase</keyword>
<evidence type="ECO:0000256" key="13">
    <source>
        <dbReference type="ARBA" id="ARBA00023204"/>
    </source>
</evidence>
<keyword evidence="12" id="KW-0804">Transcription</keyword>
<dbReference type="Gene3D" id="3.40.10.10">
    <property type="entry name" value="DNA Methylphosphotriester Repair Domain"/>
    <property type="match status" value="1"/>
</dbReference>
<dbReference type="FunFam" id="3.40.10.10:FF:000001">
    <property type="entry name" value="DNA-3-methyladenine glycosylase 2"/>
    <property type="match status" value="1"/>
</dbReference>
<dbReference type="AlphaFoldDB" id="A0A0P0Z023"/>
<keyword evidence="13" id="KW-0234">DNA repair</keyword>
<feature type="binding site" evidence="16">
    <location>
        <position position="38"/>
    </location>
    <ligand>
        <name>Zn(2+)</name>
        <dbReference type="ChEBI" id="CHEBI:29105"/>
    </ligand>
</feature>
<proteinExistence type="inferred from homology"/>
<evidence type="ECO:0000256" key="9">
    <source>
        <dbReference type="ARBA" id="ARBA00023015"/>
    </source>
</evidence>
<evidence type="ECO:0000256" key="2">
    <source>
        <dbReference type="ARBA" id="ARBA00008711"/>
    </source>
</evidence>
<dbReference type="GO" id="GO:0006307">
    <property type="term" value="P:DNA alkylation repair"/>
    <property type="evidence" value="ECO:0007669"/>
    <property type="project" value="UniProtKB-ARBA"/>
</dbReference>
<dbReference type="Gene3D" id="3.30.160.70">
    <property type="entry name" value="Methylated DNA-protein cysteine methyltransferase domain"/>
    <property type="match status" value="1"/>
</dbReference>
<evidence type="ECO:0000313" key="19">
    <source>
        <dbReference type="EMBL" id="BAT27278.1"/>
    </source>
</evidence>
<dbReference type="SMART" id="SM00342">
    <property type="entry name" value="HTH_ARAC"/>
    <property type="match status" value="1"/>
</dbReference>
<dbReference type="Pfam" id="PF02805">
    <property type="entry name" value="Ada_Zn_binding"/>
    <property type="match status" value="1"/>
</dbReference>
<feature type="binding site" evidence="16">
    <location>
        <position position="65"/>
    </location>
    <ligand>
        <name>Zn(2+)</name>
        <dbReference type="ChEBI" id="CHEBI:29105"/>
    </ligand>
</feature>
<dbReference type="GO" id="GO:0008270">
    <property type="term" value="F:zinc ion binding"/>
    <property type="evidence" value="ECO:0007669"/>
    <property type="project" value="InterPro"/>
</dbReference>
<evidence type="ECO:0000256" key="8">
    <source>
        <dbReference type="ARBA" id="ARBA00022833"/>
    </source>
</evidence>
<dbReference type="InterPro" id="IPR036631">
    <property type="entry name" value="MGMT_N_sf"/>
</dbReference>
<dbReference type="Pfam" id="PF01035">
    <property type="entry name" value="DNA_binding_1"/>
    <property type="match status" value="1"/>
</dbReference>
<feature type="region of interest" description="Disordered" evidence="17">
    <location>
        <begin position="350"/>
        <end position="380"/>
    </location>
</feature>
<dbReference type="GO" id="GO:0032259">
    <property type="term" value="P:methylation"/>
    <property type="evidence" value="ECO:0007669"/>
    <property type="project" value="UniProtKB-KW"/>
</dbReference>
<dbReference type="InterPro" id="IPR004026">
    <property type="entry name" value="Ada_DNA_repair_Zn-bd"/>
</dbReference>
<dbReference type="PROSITE" id="PS01124">
    <property type="entry name" value="HTH_ARAC_FAMILY_2"/>
    <property type="match status" value="1"/>
</dbReference>
<name>A0A0P0Z023_9HYPH</name>
<dbReference type="EC" id="2.1.1.63" evidence="3"/>
<dbReference type="InterPro" id="IPR035451">
    <property type="entry name" value="Ada-like_dom_sf"/>
</dbReference>
<dbReference type="SUPFAM" id="SSF46767">
    <property type="entry name" value="Methylated DNA-protein cysteine methyltransferase, C-terminal domain"/>
    <property type="match status" value="1"/>
</dbReference>
<dbReference type="PANTHER" id="PTHR10815:SF14">
    <property type="entry name" value="BIFUNCTIONAL TRANSCRIPTIONAL ACTIVATOR_DNA REPAIR ENZYME ADA"/>
    <property type="match status" value="1"/>
</dbReference>
<dbReference type="Gene3D" id="1.10.10.10">
    <property type="entry name" value="Winged helix-like DNA-binding domain superfamily/Winged helix DNA-binding domain"/>
    <property type="match status" value="1"/>
</dbReference>
<evidence type="ECO:0000256" key="1">
    <source>
        <dbReference type="ARBA" id="ARBA00001286"/>
    </source>
</evidence>
<feature type="active site" description="Nucleophile; methyl group acceptor from either O6-methylguanine or O4-methylthymine" evidence="15">
    <location>
        <position position="316"/>
    </location>
</feature>
<dbReference type="GO" id="GO:0003908">
    <property type="term" value="F:methylated-DNA-[protein]-cysteine S-methyltransferase activity"/>
    <property type="evidence" value="ECO:0007669"/>
    <property type="project" value="UniProtKB-EC"/>
</dbReference>
<keyword evidence="10" id="KW-0238">DNA-binding</keyword>
<dbReference type="RefSeq" id="WP_083507923.1">
    <property type="nucleotide sequence ID" value="NZ_BBWR01000012.1"/>
</dbReference>
<comment type="cofactor">
    <cofactor evidence="16">
        <name>Zn(2+)</name>
        <dbReference type="ChEBI" id="CHEBI:29105"/>
    </cofactor>
    <text evidence="16">Binds 1 zinc ion per subunit.</text>
</comment>
<dbReference type="SUPFAM" id="SSF57884">
    <property type="entry name" value="Ada DNA repair protein, N-terminal domain (N-Ada 10)"/>
    <property type="match status" value="1"/>
</dbReference>
<dbReference type="InterPro" id="IPR009057">
    <property type="entry name" value="Homeodomain-like_sf"/>
</dbReference>
<dbReference type="OrthoDB" id="9802228at2"/>
<evidence type="ECO:0000256" key="3">
    <source>
        <dbReference type="ARBA" id="ARBA00011918"/>
    </source>
</evidence>
<evidence type="ECO:0000256" key="15">
    <source>
        <dbReference type="PIRSR" id="PIRSR000409-1"/>
    </source>
</evidence>
<dbReference type="InterPro" id="IPR018060">
    <property type="entry name" value="HTH_AraC"/>
</dbReference>
<comment type="catalytic activity">
    <reaction evidence="1">
        <text>a 4-O-methyl-thymidine in DNA + L-cysteinyl-[protein] = a thymidine in DNA + S-methyl-L-cysteinyl-[protein]</text>
        <dbReference type="Rhea" id="RHEA:53428"/>
        <dbReference type="Rhea" id="RHEA-COMP:10131"/>
        <dbReference type="Rhea" id="RHEA-COMP:10132"/>
        <dbReference type="Rhea" id="RHEA-COMP:13555"/>
        <dbReference type="Rhea" id="RHEA-COMP:13556"/>
        <dbReference type="ChEBI" id="CHEBI:29950"/>
        <dbReference type="ChEBI" id="CHEBI:82612"/>
        <dbReference type="ChEBI" id="CHEBI:137386"/>
        <dbReference type="ChEBI" id="CHEBI:137387"/>
        <dbReference type="EC" id="2.1.1.63"/>
    </reaction>
</comment>
<dbReference type="FunFam" id="1.10.10.10:FF:000214">
    <property type="entry name" value="Methylated-DNA--protein-cysteine methyltransferase"/>
    <property type="match status" value="1"/>
</dbReference>
<keyword evidence="8 16" id="KW-0862">Zinc</keyword>
<dbReference type="GO" id="GO:0003700">
    <property type="term" value="F:DNA-binding transcription factor activity"/>
    <property type="evidence" value="ECO:0007669"/>
    <property type="project" value="InterPro"/>
</dbReference>
<dbReference type="Gene3D" id="1.10.10.60">
    <property type="entry name" value="Homeodomain-like"/>
    <property type="match status" value="1"/>
</dbReference>
<dbReference type="InterPro" id="IPR014048">
    <property type="entry name" value="MethylDNA_cys_MeTrfase_DNA-bd"/>
</dbReference>
<evidence type="ECO:0000256" key="11">
    <source>
        <dbReference type="ARBA" id="ARBA00023159"/>
    </source>
</evidence>
<reference evidence="19" key="1">
    <citation type="journal article" date="2015" name="Proc. Natl. Acad. Sci. U.S.A.">
        <title>Bacterial clade with the ribosomal RNA operon on a small plasmid rather than the chromosome.</title>
        <authorList>
            <person name="Anda M."/>
            <person name="Ohtsubo Y."/>
            <person name="Okubo T."/>
            <person name="Sugawara M."/>
            <person name="Nagata Y."/>
            <person name="Tsuda M."/>
            <person name="Minamisawa K."/>
            <person name="Mitsui H."/>
        </authorList>
    </citation>
    <scope>NUCLEOTIDE SEQUENCE</scope>
    <source>
        <strain evidence="19">JCM 14755</strain>
    </source>
</reference>
<evidence type="ECO:0000256" key="16">
    <source>
        <dbReference type="PIRSR" id="PIRSR000409-3"/>
    </source>
</evidence>
<dbReference type="NCBIfam" id="NF011964">
    <property type="entry name" value="PRK15435.1"/>
    <property type="match status" value="1"/>
</dbReference>
<feature type="domain" description="HTH araC/xylS-type" evidence="18">
    <location>
        <begin position="79"/>
        <end position="178"/>
    </location>
</feature>
<evidence type="ECO:0000256" key="14">
    <source>
        <dbReference type="ARBA" id="ARBA00049348"/>
    </source>
</evidence>
<keyword evidence="9" id="KW-0805">Transcription regulation</keyword>
<dbReference type="SUPFAM" id="SSF46689">
    <property type="entry name" value="Homeodomain-like"/>
    <property type="match status" value="1"/>
</dbReference>
<dbReference type="InterPro" id="IPR001497">
    <property type="entry name" value="MethylDNA_cys_MeTrfase_AS"/>
</dbReference>
<feature type="binding site" evidence="16">
    <location>
        <position position="68"/>
    </location>
    <ligand>
        <name>Zn(2+)</name>
        <dbReference type="ChEBI" id="CHEBI:29105"/>
    </ligand>
</feature>
<evidence type="ECO:0000256" key="7">
    <source>
        <dbReference type="ARBA" id="ARBA00022763"/>
    </source>
</evidence>
<dbReference type="SUPFAM" id="SSF53155">
    <property type="entry name" value="Methylated DNA-protein cysteine methyltransferase domain"/>
    <property type="match status" value="1"/>
</dbReference>
<dbReference type="GO" id="GO:0043565">
    <property type="term" value="F:sequence-specific DNA binding"/>
    <property type="evidence" value="ECO:0007669"/>
    <property type="project" value="InterPro"/>
</dbReference>
<keyword evidence="7" id="KW-0227">DNA damage</keyword>
<accession>A0A0P0Z023</accession>
<dbReference type="InterPro" id="IPR016221">
    <property type="entry name" value="Bifunct_regulatory_prot_Ada"/>
</dbReference>
<evidence type="ECO:0000256" key="12">
    <source>
        <dbReference type="ARBA" id="ARBA00023163"/>
    </source>
</evidence>
<feature type="active site" description="Nucleophile; methyl group acceptor from methylphosphotriester" evidence="15">
    <location>
        <position position="34"/>
    </location>
</feature>
<dbReference type="NCBIfam" id="TIGR00589">
    <property type="entry name" value="ogt"/>
    <property type="match status" value="1"/>
</dbReference>
<evidence type="ECO:0000256" key="10">
    <source>
        <dbReference type="ARBA" id="ARBA00023125"/>
    </source>
</evidence>